<dbReference type="AlphaFoldDB" id="D3BEP5"/>
<proteinExistence type="predicted"/>
<dbReference type="GeneID" id="31362691"/>
<dbReference type="Proteomes" id="UP000001396">
    <property type="component" value="Unassembled WGS sequence"/>
</dbReference>
<name>D3BEP5_HETP5</name>
<gene>
    <name evidence="1" type="ORF">PPL_07210</name>
</gene>
<dbReference type="EMBL" id="ADBJ01000031">
    <property type="protein sequence ID" value="EFA80376.1"/>
    <property type="molecule type" value="Genomic_DNA"/>
</dbReference>
<reference evidence="1 2" key="1">
    <citation type="journal article" date="2011" name="Genome Res.">
        <title>Phylogeny-wide analysis of social amoeba genomes highlights ancient origins for complex intercellular communication.</title>
        <authorList>
            <person name="Heidel A.J."/>
            <person name="Lawal H.M."/>
            <person name="Felder M."/>
            <person name="Schilde C."/>
            <person name="Helps N.R."/>
            <person name="Tunggal B."/>
            <person name="Rivero F."/>
            <person name="John U."/>
            <person name="Schleicher M."/>
            <person name="Eichinger L."/>
            <person name="Platzer M."/>
            <person name="Noegel A.A."/>
            <person name="Schaap P."/>
            <person name="Gloeckner G."/>
        </authorList>
    </citation>
    <scope>NUCLEOTIDE SEQUENCE [LARGE SCALE GENOMIC DNA]</scope>
    <source>
        <strain evidence="2">ATCC 26659 / Pp 5 / PN500</strain>
    </source>
</reference>
<comment type="caution">
    <text evidence="1">The sequence shown here is derived from an EMBL/GenBank/DDBJ whole genome shotgun (WGS) entry which is preliminary data.</text>
</comment>
<dbReference type="RefSeq" id="XP_020432496.1">
    <property type="nucleotide sequence ID" value="XM_020578048.1"/>
</dbReference>
<organism evidence="1 2">
    <name type="scientific">Heterostelium pallidum (strain ATCC 26659 / Pp 5 / PN500)</name>
    <name type="common">Cellular slime mold</name>
    <name type="synonym">Polysphondylium pallidum</name>
    <dbReference type="NCBI Taxonomy" id="670386"/>
    <lineage>
        <taxon>Eukaryota</taxon>
        <taxon>Amoebozoa</taxon>
        <taxon>Evosea</taxon>
        <taxon>Eumycetozoa</taxon>
        <taxon>Dictyostelia</taxon>
        <taxon>Acytosteliales</taxon>
        <taxon>Acytosteliaceae</taxon>
        <taxon>Heterostelium</taxon>
    </lineage>
</organism>
<keyword evidence="2" id="KW-1185">Reference proteome</keyword>
<protein>
    <submittedName>
        <fullName evidence="1">Uncharacterized protein</fullName>
    </submittedName>
</protein>
<evidence type="ECO:0000313" key="2">
    <source>
        <dbReference type="Proteomes" id="UP000001396"/>
    </source>
</evidence>
<accession>D3BEP5</accession>
<evidence type="ECO:0000313" key="1">
    <source>
        <dbReference type="EMBL" id="EFA80376.1"/>
    </source>
</evidence>
<dbReference type="InParanoid" id="D3BEP5"/>
<sequence>MEDPIKVTSTPPPKSLHHNNKEGCTKLEILFNDKLSDQQRTHLLTKLLPYEKCKSRDVIKANGDLVHIPHAQIPVIDGKLFHPKTTLFWKDESIFQKLCEHLECNKEFLNFQEGQEMFKYKYGDQPFNN</sequence>